<dbReference type="InterPro" id="IPR000847">
    <property type="entry name" value="LysR_HTH_N"/>
</dbReference>
<dbReference type="InterPro" id="IPR036388">
    <property type="entry name" value="WH-like_DNA-bd_sf"/>
</dbReference>
<evidence type="ECO:0000313" key="7">
    <source>
        <dbReference type="EMBL" id="SHL42351.1"/>
    </source>
</evidence>
<comment type="similarity">
    <text evidence="1">Belongs to the LysR transcriptional regulatory family.</text>
</comment>
<name>A0A1M7AHX4_9RHOB</name>
<dbReference type="GO" id="GO:0003700">
    <property type="term" value="F:DNA-binding transcription factor activity"/>
    <property type="evidence" value="ECO:0007669"/>
    <property type="project" value="InterPro"/>
</dbReference>
<dbReference type="PROSITE" id="PS50931">
    <property type="entry name" value="HTH_LYSR"/>
    <property type="match status" value="1"/>
</dbReference>
<dbReference type="InterPro" id="IPR036390">
    <property type="entry name" value="WH_DNA-bd_sf"/>
</dbReference>
<evidence type="ECO:0000256" key="3">
    <source>
        <dbReference type="ARBA" id="ARBA00023125"/>
    </source>
</evidence>
<dbReference type="STRING" id="337701.SAMN05444398_102339"/>
<dbReference type="PANTHER" id="PTHR30537:SF74">
    <property type="entry name" value="HTH-TYPE TRANSCRIPTIONAL REGULATOR TRPI"/>
    <property type="match status" value="1"/>
</dbReference>
<dbReference type="InterPro" id="IPR005119">
    <property type="entry name" value="LysR_subst-bd"/>
</dbReference>
<dbReference type="FunFam" id="1.10.10.10:FF:000001">
    <property type="entry name" value="LysR family transcriptional regulator"/>
    <property type="match status" value="1"/>
</dbReference>
<proteinExistence type="inferred from homology"/>
<dbReference type="EMBL" id="FRBR01000002">
    <property type="protein sequence ID" value="SHL42351.1"/>
    <property type="molecule type" value="Genomic_DNA"/>
</dbReference>
<dbReference type="PANTHER" id="PTHR30537">
    <property type="entry name" value="HTH-TYPE TRANSCRIPTIONAL REGULATOR"/>
    <property type="match status" value="1"/>
</dbReference>
<feature type="region of interest" description="Disordered" evidence="5">
    <location>
        <begin position="292"/>
        <end position="311"/>
    </location>
</feature>
<sequence>MKIGDTWVSLNALQTFEAAARHEHMGRAAQELNVTQSAVSHQVRALERALGLHLFERRGRRIEVNAAGERLLQSIQNGFDGISSTALALSTDAYSGQVSVAVPVSLMVEWLTPKLAMFLSRFPQLSLRCTYSERSMSVLPADVDMAIVFSAHVFPGFQVTPFLQTAIFPVCAPELVHGSLSLEPEVLKRATLIHEDDGEIWAQWFASRGIAQFRPARDIYAGSHHDAVAFARHGAGFAMTDWFLGGEALRAGNLVQAFGPHELNHEGYYIVTRSNQPGDSPVQALKDWLLREADRPRGADQPPLMPRPVQG</sequence>
<dbReference type="InterPro" id="IPR011991">
    <property type="entry name" value="ArsR-like_HTH"/>
</dbReference>
<dbReference type="GO" id="GO:0006351">
    <property type="term" value="P:DNA-templated transcription"/>
    <property type="evidence" value="ECO:0007669"/>
    <property type="project" value="TreeGrafter"/>
</dbReference>
<evidence type="ECO:0000313" key="8">
    <source>
        <dbReference type="Proteomes" id="UP000183974"/>
    </source>
</evidence>
<dbReference type="CDD" id="cd00090">
    <property type="entry name" value="HTH_ARSR"/>
    <property type="match status" value="1"/>
</dbReference>
<evidence type="ECO:0000259" key="6">
    <source>
        <dbReference type="PROSITE" id="PS50931"/>
    </source>
</evidence>
<evidence type="ECO:0000256" key="2">
    <source>
        <dbReference type="ARBA" id="ARBA00023015"/>
    </source>
</evidence>
<reference evidence="7 8" key="1">
    <citation type="submission" date="2016-11" db="EMBL/GenBank/DDBJ databases">
        <authorList>
            <person name="Jaros S."/>
            <person name="Januszkiewicz K."/>
            <person name="Wedrychowicz H."/>
        </authorList>
    </citation>
    <scope>NUCLEOTIDE SEQUENCE [LARGE SCALE GENOMIC DNA]</scope>
    <source>
        <strain evidence="7 8">DSM 29589</strain>
    </source>
</reference>
<dbReference type="Gene3D" id="3.40.190.10">
    <property type="entry name" value="Periplasmic binding protein-like II"/>
    <property type="match status" value="2"/>
</dbReference>
<dbReference type="OrthoDB" id="9804958at2"/>
<dbReference type="GO" id="GO:0043565">
    <property type="term" value="F:sequence-specific DNA binding"/>
    <property type="evidence" value="ECO:0007669"/>
    <property type="project" value="TreeGrafter"/>
</dbReference>
<dbReference type="SUPFAM" id="SSF46785">
    <property type="entry name" value="Winged helix' DNA-binding domain"/>
    <property type="match status" value="1"/>
</dbReference>
<gene>
    <name evidence="7" type="ORF">SAMN05444398_102339</name>
</gene>
<dbReference type="Pfam" id="PF00126">
    <property type="entry name" value="HTH_1"/>
    <property type="match status" value="1"/>
</dbReference>
<feature type="domain" description="HTH lysR-type" evidence="6">
    <location>
        <begin position="8"/>
        <end position="65"/>
    </location>
</feature>
<keyword evidence="4" id="KW-0804">Transcription</keyword>
<evidence type="ECO:0000256" key="4">
    <source>
        <dbReference type="ARBA" id="ARBA00023163"/>
    </source>
</evidence>
<dbReference type="Pfam" id="PF03466">
    <property type="entry name" value="LysR_substrate"/>
    <property type="match status" value="1"/>
</dbReference>
<evidence type="ECO:0000256" key="5">
    <source>
        <dbReference type="SAM" id="MobiDB-lite"/>
    </source>
</evidence>
<protein>
    <submittedName>
        <fullName evidence="7">LysR family transcriptional regulator, glycine cleavage system transcriptional activator</fullName>
    </submittedName>
</protein>
<keyword evidence="8" id="KW-1185">Reference proteome</keyword>
<dbReference type="InterPro" id="IPR058163">
    <property type="entry name" value="LysR-type_TF_proteobact-type"/>
</dbReference>
<accession>A0A1M7AHX4</accession>
<organism evidence="7 8">
    <name type="scientific">Roseovarius pacificus</name>
    <dbReference type="NCBI Taxonomy" id="337701"/>
    <lineage>
        <taxon>Bacteria</taxon>
        <taxon>Pseudomonadati</taxon>
        <taxon>Pseudomonadota</taxon>
        <taxon>Alphaproteobacteria</taxon>
        <taxon>Rhodobacterales</taxon>
        <taxon>Roseobacteraceae</taxon>
        <taxon>Roseovarius</taxon>
    </lineage>
</organism>
<dbReference type="RefSeq" id="WP_073034022.1">
    <property type="nucleotide sequence ID" value="NZ_BMLR01000002.1"/>
</dbReference>
<evidence type="ECO:0000256" key="1">
    <source>
        <dbReference type="ARBA" id="ARBA00009437"/>
    </source>
</evidence>
<dbReference type="Proteomes" id="UP000183974">
    <property type="component" value="Unassembled WGS sequence"/>
</dbReference>
<dbReference type="PRINTS" id="PR00039">
    <property type="entry name" value="HTHLYSR"/>
</dbReference>
<keyword evidence="2" id="KW-0805">Transcription regulation</keyword>
<dbReference type="AlphaFoldDB" id="A0A1M7AHX4"/>
<dbReference type="SUPFAM" id="SSF53850">
    <property type="entry name" value="Periplasmic binding protein-like II"/>
    <property type="match status" value="1"/>
</dbReference>
<keyword evidence="3" id="KW-0238">DNA-binding</keyword>
<dbReference type="Gene3D" id="1.10.10.10">
    <property type="entry name" value="Winged helix-like DNA-binding domain superfamily/Winged helix DNA-binding domain"/>
    <property type="match status" value="1"/>
</dbReference>